<gene>
    <name evidence="1" type="ORF">GMC80_05985</name>
</gene>
<reference evidence="1 2" key="1">
    <citation type="journal article" date="2019" name="Nat. Med.">
        <title>A library of human gut bacterial isolates paired with longitudinal multiomics data enables mechanistic microbiome research.</title>
        <authorList>
            <person name="Poyet M."/>
            <person name="Groussin M."/>
            <person name="Gibbons S.M."/>
            <person name="Avila-Pacheco J."/>
            <person name="Jiang X."/>
            <person name="Kearney S.M."/>
            <person name="Perrotta A.R."/>
            <person name="Berdy B."/>
            <person name="Zhao S."/>
            <person name="Lieberman T.D."/>
            <person name="Swanson P.K."/>
            <person name="Smith M."/>
            <person name="Roesemann S."/>
            <person name="Alexander J.E."/>
            <person name="Rich S.A."/>
            <person name="Livny J."/>
            <person name="Vlamakis H."/>
            <person name="Clish C."/>
            <person name="Bullock K."/>
            <person name="Deik A."/>
            <person name="Scott J."/>
            <person name="Pierce K.A."/>
            <person name="Xavier R.J."/>
            <person name="Alm E.J."/>
        </authorList>
    </citation>
    <scope>NUCLEOTIDE SEQUENCE [LARGE SCALE GENOMIC DNA]</scope>
    <source>
        <strain evidence="1 2">BIOML-A10</strain>
    </source>
</reference>
<evidence type="ECO:0000313" key="2">
    <source>
        <dbReference type="Proteomes" id="UP000462658"/>
    </source>
</evidence>
<organism evidence="1 2">
    <name type="scientific">Streptococcus parasanguinis</name>
    <dbReference type="NCBI Taxonomy" id="1318"/>
    <lineage>
        <taxon>Bacteria</taxon>
        <taxon>Bacillati</taxon>
        <taxon>Bacillota</taxon>
        <taxon>Bacilli</taxon>
        <taxon>Lactobacillales</taxon>
        <taxon>Streptococcaceae</taxon>
        <taxon>Streptococcus</taxon>
    </lineage>
</organism>
<comment type="caution">
    <text evidence="1">The sequence shown here is derived from an EMBL/GenBank/DDBJ whole genome shotgun (WGS) entry which is preliminary data.</text>
</comment>
<protein>
    <submittedName>
        <fullName evidence="1">Uncharacterized protein</fullName>
    </submittedName>
</protein>
<accession>A0A6I3PCD1</accession>
<dbReference type="AlphaFoldDB" id="A0A6I3PCD1"/>
<dbReference type="RefSeq" id="WP_155125383.1">
    <property type="nucleotide sequence ID" value="NZ_JBCIUX010000030.1"/>
</dbReference>
<name>A0A6I3PCD1_STRPA</name>
<sequence>MLEILGEDRERIEELHREIKKEQERIAIRSLIATQKALMMLEGMSLQVTLGGQSEKMRSFATTILVSDLKDGFTGGAADAVETALKAVKKPILLSPIKGGM</sequence>
<dbReference type="Proteomes" id="UP000462658">
    <property type="component" value="Unassembled WGS sequence"/>
</dbReference>
<dbReference type="EMBL" id="WMZA01000002">
    <property type="protein sequence ID" value="MTR62887.1"/>
    <property type="molecule type" value="Genomic_DNA"/>
</dbReference>
<proteinExistence type="predicted"/>
<evidence type="ECO:0000313" key="1">
    <source>
        <dbReference type="EMBL" id="MTR62887.1"/>
    </source>
</evidence>